<comment type="caution">
    <text evidence="12">The sequence shown here is derived from an EMBL/GenBank/DDBJ whole genome shotgun (WGS) entry which is preliminary data.</text>
</comment>
<evidence type="ECO:0000313" key="12">
    <source>
        <dbReference type="EMBL" id="MBK1617761.1"/>
    </source>
</evidence>
<feature type="transmembrane region" description="Helical" evidence="10">
    <location>
        <begin position="114"/>
        <end position="138"/>
    </location>
</feature>
<feature type="transmembrane region" description="Helical" evidence="10">
    <location>
        <begin position="221"/>
        <end position="238"/>
    </location>
</feature>
<keyword evidence="5 10" id="KW-0812">Transmembrane</keyword>
<evidence type="ECO:0000256" key="9">
    <source>
        <dbReference type="ARBA" id="ARBA00023136"/>
    </source>
</evidence>
<keyword evidence="4" id="KW-0633">Potassium transport</keyword>
<feature type="transmembrane region" description="Helical" evidence="10">
    <location>
        <begin position="29"/>
        <end position="46"/>
    </location>
</feature>
<dbReference type="Gene3D" id="1.20.1530.20">
    <property type="match status" value="1"/>
</dbReference>
<dbReference type="Proteomes" id="UP001138768">
    <property type="component" value="Unassembled WGS sequence"/>
</dbReference>
<name>A0A9X1B3L3_9GAMM</name>
<protein>
    <submittedName>
        <fullName evidence="12">Portal protein</fullName>
    </submittedName>
</protein>
<keyword evidence="3" id="KW-0050">Antiport</keyword>
<keyword evidence="6" id="KW-0630">Potassium</keyword>
<dbReference type="Pfam" id="PF00999">
    <property type="entry name" value="Na_H_Exchanger"/>
    <property type="match status" value="1"/>
</dbReference>
<evidence type="ECO:0000313" key="13">
    <source>
        <dbReference type="Proteomes" id="UP001138768"/>
    </source>
</evidence>
<feature type="transmembrane region" description="Helical" evidence="10">
    <location>
        <begin position="299"/>
        <end position="319"/>
    </location>
</feature>
<reference evidence="12 13" key="1">
    <citation type="journal article" date="2020" name="Microorganisms">
        <title>Osmotic Adaptation and Compatible Solute Biosynthesis of Phototrophic Bacteria as Revealed from Genome Analyses.</title>
        <authorList>
            <person name="Imhoff J.F."/>
            <person name="Rahn T."/>
            <person name="Kunzel S."/>
            <person name="Keller A."/>
            <person name="Neulinger S.C."/>
        </authorList>
    </citation>
    <scope>NUCLEOTIDE SEQUENCE [LARGE SCALE GENOMIC DNA]</scope>
    <source>
        <strain evidence="12 13">DSM 25653</strain>
    </source>
</reference>
<dbReference type="InterPro" id="IPR003148">
    <property type="entry name" value="RCK_N"/>
</dbReference>
<feature type="transmembrane region" description="Helical" evidence="10">
    <location>
        <begin position="150"/>
        <end position="171"/>
    </location>
</feature>
<evidence type="ECO:0000256" key="5">
    <source>
        <dbReference type="ARBA" id="ARBA00022692"/>
    </source>
</evidence>
<evidence type="ECO:0000256" key="6">
    <source>
        <dbReference type="ARBA" id="ARBA00022958"/>
    </source>
</evidence>
<feature type="transmembrane region" description="Helical" evidence="10">
    <location>
        <begin position="58"/>
        <end position="77"/>
    </location>
</feature>
<keyword evidence="2" id="KW-0813">Transport</keyword>
<evidence type="ECO:0000256" key="2">
    <source>
        <dbReference type="ARBA" id="ARBA00022448"/>
    </source>
</evidence>
<feature type="domain" description="RCK N-terminal" evidence="11">
    <location>
        <begin position="408"/>
        <end position="532"/>
    </location>
</feature>
<evidence type="ECO:0000256" key="8">
    <source>
        <dbReference type="ARBA" id="ARBA00023065"/>
    </source>
</evidence>
<dbReference type="GO" id="GO:0005886">
    <property type="term" value="C:plasma membrane"/>
    <property type="evidence" value="ECO:0007669"/>
    <property type="project" value="TreeGrafter"/>
</dbReference>
<evidence type="ECO:0000259" key="11">
    <source>
        <dbReference type="PROSITE" id="PS51201"/>
    </source>
</evidence>
<dbReference type="AlphaFoldDB" id="A0A9X1B3L3"/>
<dbReference type="InterPro" id="IPR006153">
    <property type="entry name" value="Cation/H_exchanger_TM"/>
</dbReference>
<evidence type="ECO:0000256" key="4">
    <source>
        <dbReference type="ARBA" id="ARBA00022538"/>
    </source>
</evidence>
<dbReference type="Gene3D" id="3.40.50.720">
    <property type="entry name" value="NAD(P)-binding Rossmann-like Domain"/>
    <property type="match status" value="1"/>
</dbReference>
<dbReference type="GO" id="GO:0012505">
    <property type="term" value="C:endomembrane system"/>
    <property type="evidence" value="ECO:0007669"/>
    <property type="project" value="UniProtKB-SubCell"/>
</dbReference>
<dbReference type="Pfam" id="PF02254">
    <property type="entry name" value="TrkA_N"/>
    <property type="match status" value="1"/>
</dbReference>
<keyword evidence="7 10" id="KW-1133">Transmembrane helix</keyword>
<dbReference type="PANTHER" id="PTHR46157:SF4">
    <property type="entry name" value="K(+) EFFLUX ANTIPORTER 3, CHLOROPLASTIC"/>
    <property type="match status" value="1"/>
</dbReference>
<dbReference type="PROSITE" id="PS51201">
    <property type="entry name" value="RCK_N"/>
    <property type="match status" value="1"/>
</dbReference>
<feature type="transmembrane region" description="Helical" evidence="10">
    <location>
        <begin position="6"/>
        <end position="24"/>
    </location>
</feature>
<dbReference type="InterPro" id="IPR038770">
    <property type="entry name" value="Na+/solute_symporter_sf"/>
</dbReference>
<evidence type="ECO:0000256" key="1">
    <source>
        <dbReference type="ARBA" id="ARBA00004127"/>
    </source>
</evidence>
<keyword evidence="9 10" id="KW-0472">Membrane</keyword>
<feature type="transmembrane region" description="Helical" evidence="10">
    <location>
        <begin position="360"/>
        <end position="378"/>
    </location>
</feature>
<dbReference type="RefSeq" id="WP_200239966.1">
    <property type="nucleotide sequence ID" value="NZ_NRRY01000005.1"/>
</dbReference>
<evidence type="ECO:0000256" key="3">
    <source>
        <dbReference type="ARBA" id="ARBA00022449"/>
    </source>
</evidence>
<dbReference type="SUPFAM" id="SSF51735">
    <property type="entry name" value="NAD(P)-binding Rossmann-fold domains"/>
    <property type="match status" value="1"/>
</dbReference>
<dbReference type="PANTHER" id="PTHR46157">
    <property type="entry name" value="K(+) EFFLUX ANTIPORTER 3, CHLOROPLASTIC"/>
    <property type="match status" value="1"/>
</dbReference>
<dbReference type="InterPro" id="IPR036291">
    <property type="entry name" value="NAD(P)-bd_dom_sf"/>
</dbReference>
<keyword evidence="13" id="KW-1185">Reference proteome</keyword>
<gene>
    <name evidence="12" type="ORF">CKO42_04690</name>
</gene>
<proteinExistence type="predicted"/>
<feature type="transmembrane region" description="Helical" evidence="10">
    <location>
        <begin position="89"/>
        <end position="108"/>
    </location>
</feature>
<feature type="transmembrane region" description="Helical" evidence="10">
    <location>
        <begin position="244"/>
        <end position="262"/>
    </location>
</feature>
<dbReference type="GO" id="GO:1902600">
    <property type="term" value="P:proton transmembrane transport"/>
    <property type="evidence" value="ECO:0007669"/>
    <property type="project" value="InterPro"/>
</dbReference>
<dbReference type="EMBL" id="NRRY01000005">
    <property type="protein sequence ID" value="MBK1617761.1"/>
    <property type="molecule type" value="Genomic_DNA"/>
</dbReference>
<comment type="subcellular location">
    <subcellularLocation>
        <location evidence="1">Endomembrane system</location>
        <topology evidence="1">Multi-pass membrane protein</topology>
    </subcellularLocation>
</comment>
<keyword evidence="8" id="KW-0406">Ion transport</keyword>
<accession>A0A9X1B3L3</accession>
<feature type="transmembrane region" description="Helical" evidence="10">
    <location>
        <begin position="331"/>
        <end position="354"/>
    </location>
</feature>
<feature type="transmembrane region" description="Helical" evidence="10">
    <location>
        <begin position="191"/>
        <end position="214"/>
    </location>
</feature>
<sequence>MEPEAFVQSSVLLLLAAAAAVTLFKHFGLGSILGLLVAGILIGPYTPGPSVTGNVDDLRHFTELGVVLLLFVIGLELHPSRLWEMRRTLFGLGSSQIILSGLALALYFRLFVETWPVALLIGLSLALSSTALVMQMLYEKGEIATPRGQTAFAVLLMQDIAVVPMLALLPLAASTGASLPGPPLWEQLGLILLMLAGVIVSGRYLVPLVLDLLARQGNREAFFLVTLASVFVAAWAMNRAGMSMALGGFLMGMMLSGSRYSVQIHASIEPHKGLLMSVFFVTVGMSLDLGVLTTQPLLFGQHLLALVAIKVSLLFVLALGFCSTRSGALQVAFMLGQAGEFGFILFGAAKLLGIIDAETFTMAAALISGSMLITPLLVRLGGFLADRFPSSDPQVDDRFRYQPSQEQAPQAVIAGYGRVGHTIGTVLSSHGIRFIAFDQDPGLVARWRAEGQPVFYGDIRNPALLAAAKVEQAKVVVLTIDDPHASIEATTLVRHYAPEIIIVARARDLTACDALFRAGASRAFPEAVEASLRLAAETLDGLGITDEDAEQMVQQARGKDYALVRSEITEKPPMTDSGTPKT</sequence>
<dbReference type="FunFam" id="3.40.50.720:FF:000036">
    <property type="entry name" value="Glutathione-regulated potassium-efflux system protein KefB"/>
    <property type="match status" value="1"/>
</dbReference>
<organism evidence="12 13">
    <name type="scientific">Lamprobacter modestohalophilus</name>
    <dbReference type="NCBI Taxonomy" id="1064514"/>
    <lineage>
        <taxon>Bacteria</taxon>
        <taxon>Pseudomonadati</taxon>
        <taxon>Pseudomonadota</taxon>
        <taxon>Gammaproteobacteria</taxon>
        <taxon>Chromatiales</taxon>
        <taxon>Chromatiaceae</taxon>
        <taxon>Lamprobacter</taxon>
    </lineage>
</organism>
<dbReference type="GO" id="GO:0015297">
    <property type="term" value="F:antiporter activity"/>
    <property type="evidence" value="ECO:0007669"/>
    <property type="project" value="UniProtKB-KW"/>
</dbReference>
<evidence type="ECO:0000256" key="7">
    <source>
        <dbReference type="ARBA" id="ARBA00022989"/>
    </source>
</evidence>
<dbReference type="GO" id="GO:0006813">
    <property type="term" value="P:potassium ion transport"/>
    <property type="evidence" value="ECO:0007669"/>
    <property type="project" value="UniProtKB-KW"/>
</dbReference>
<feature type="transmembrane region" description="Helical" evidence="10">
    <location>
        <begin position="274"/>
        <end position="293"/>
    </location>
</feature>
<evidence type="ECO:0000256" key="10">
    <source>
        <dbReference type="SAM" id="Phobius"/>
    </source>
</evidence>